<dbReference type="PANTHER" id="PTHR13213:SF2">
    <property type="entry name" value="MYB-BINDING PROTEIN 1A"/>
    <property type="match status" value="1"/>
</dbReference>
<comment type="caution">
    <text evidence="5">The sequence shown here is derived from an EMBL/GenBank/DDBJ whole genome shotgun (WGS) entry which is preliminary data.</text>
</comment>
<keyword evidence="6" id="KW-1185">Reference proteome</keyword>
<evidence type="ECO:0000256" key="1">
    <source>
        <dbReference type="ARBA" id="ARBA00004123"/>
    </source>
</evidence>
<evidence type="ECO:0000256" key="3">
    <source>
        <dbReference type="ARBA" id="ARBA00023242"/>
    </source>
</evidence>
<dbReference type="Pfam" id="PF04931">
    <property type="entry name" value="DNA_pol_phi"/>
    <property type="match status" value="1"/>
</dbReference>
<accession>A0ABR4AHT4</accession>
<organism evidence="5 6">
    <name type="scientific">Stereocaulon virgatum</name>
    <dbReference type="NCBI Taxonomy" id="373712"/>
    <lineage>
        <taxon>Eukaryota</taxon>
        <taxon>Fungi</taxon>
        <taxon>Dikarya</taxon>
        <taxon>Ascomycota</taxon>
        <taxon>Pezizomycotina</taxon>
        <taxon>Lecanoromycetes</taxon>
        <taxon>OSLEUM clade</taxon>
        <taxon>Lecanoromycetidae</taxon>
        <taxon>Lecanorales</taxon>
        <taxon>Lecanorineae</taxon>
        <taxon>Stereocaulaceae</taxon>
        <taxon>Stereocaulon</taxon>
    </lineage>
</organism>
<evidence type="ECO:0000313" key="5">
    <source>
        <dbReference type="EMBL" id="KAL2045010.1"/>
    </source>
</evidence>
<dbReference type="InterPro" id="IPR007015">
    <property type="entry name" value="DNA_pol_V/MYBBP1A"/>
</dbReference>
<evidence type="ECO:0000313" key="6">
    <source>
        <dbReference type="Proteomes" id="UP001590950"/>
    </source>
</evidence>
<dbReference type="EMBL" id="JBEFKJ010000008">
    <property type="protein sequence ID" value="KAL2045010.1"/>
    <property type="molecule type" value="Genomic_DNA"/>
</dbReference>
<dbReference type="InterPro" id="IPR016024">
    <property type="entry name" value="ARM-type_fold"/>
</dbReference>
<evidence type="ECO:0000256" key="4">
    <source>
        <dbReference type="SAM" id="MobiDB-lite"/>
    </source>
</evidence>
<comment type="similarity">
    <text evidence="2">Belongs to the MYBBP1A family.</text>
</comment>
<protein>
    <recommendedName>
        <fullName evidence="7">DNA polymerase V</fullName>
    </recommendedName>
</protein>
<name>A0ABR4AHT4_9LECA</name>
<feature type="region of interest" description="Disordered" evidence="4">
    <location>
        <begin position="779"/>
        <end position="801"/>
    </location>
</feature>
<proteinExistence type="inferred from homology"/>
<dbReference type="SUPFAM" id="SSF48371">
    <property type="entry name" value="ARM repeat"/>
    <property type="match status" value="1"/>
</dbReference>
<evidence type="ECO:0000256" key="2">
    <source>
        <dbReference type="ARBA" id="ARBA00006809"/>
    </source>
</evidence>
<evidence type="ECO:0008006" key="7">
    <source>
        <dbReference type="Google" id="ProtNLM"/>
    </source>
</evidence>
<reference evidence="5 6" key="1">
    <citation type="submission" date="2024-09" db="EMBL/GenBank/DDBJ databases">
        <title>Rethinking Asexuality: The Enigmatic Case of Functional Sexual Genes in Lepraria (Stereocaulaceae).</title>
        <authorList>
            <person name="Doellman M."/>
            <person name="Sun Y."/>
            <person name="Barcenas-Pena A."/>
            <person name="Lumbsch H.T."/>
            <person name="Grewe F."/>
        </authorList>
    </citation>
    <scope>NUCLEOTIDE SEQUENCE [LARGE SCALE GENOMIC DNA]</scope>
    <source>
        <strain evidence="5 6">Mercado 3170</strain>
    </source>
</reference>
<keyword evidence="3" id="KW-0539">Nucleus</keyword>
<feature type="compositionally biased region" description="Acidic residues" evidence="4">
    <location>
        <begin position="792"/>
        <end position="801"/>
    </location>
</feature>
<sequence>MSKKRCWEQPAVDTQLIEIYEDLANVDEKIRLKAAYALLTNFVSGEKATGVQLNEILRRLIRGLCSGRKAARLGFSIALTELLTELLGPNGKGVEGFHNISGLLETWKAQTHVSGNVSGQEERDHQFGRLFGAESIIKSEILFQRKVDIEAWNQVLDCIYELAIRKSWLREECGFILFTSVHILRDKDLTYSQLIIDKLYSNGLSKTTEGVAIWIAAQTESPSLKFPSGIWHRENPLDRKEQSRLAGIMNESPAAEPAWDGSGPKVPRKGAWSPNMHFAWDVILAKLLPVEPAAPKSTKSKRISFVAFWERCVDDNLFAASSSEERKFSGFVLFQRMITKAPVHIVPDLFTKNFMRCLKNQLASSERYLHRTAARAAKAIVARACTHPSLRSLILKALLSNPNGDVSFDKVTKTKTVEKILSQCHDSPFEQLGNLYDGLILRPGGREEKEAALRRLVLAEQLASVVRGLHLKPTLQDLGPSFPHRTIRDILSLFAKYAYFDAEIASNDQDSEPKIPISQASRQMFRSRISYCLSHLIAQPIEDPAFFPYSLICAIQDRETNPSLGPLLLEADKGVVEIVQRARETLGKVHSRAQDLGPGAQLDYFRSIILLYCLTILQVYNEDPEAVTMLAEINDLFQGKLHSKGSREQGAAALVEILLSFISKPSQLFRRLAQQVFTACAANLDVDSIQSMIKVLETKENLFGQAEMFDQDDEVDGMSDISDVEEVDVVDAESTSSSAGDGSEDSDANDTSESSNEDSSSPDDEVVAFDAKLAQALGTRPGNKDLSAEDSSSSDEDMDDEQMAALDEHLEKVFRERKKVTSRKKEREDAKEIIVNFKCRVLELLDIYVKQQHSNSLALSLLVPILAAIRTSTSPLVSSKACSLMREYAKLCKGDCTPKVGDADTVFELLKAVHTEAMKEGSNAYASACSQASLLLVRVLVAHDRECLRRVVRIYGETQEKALFDSSCRIKTSFFTDWQNWCTSARK</sequence>
<feature type="compositionally biased region" description="Low complexity" evidence="4">
    <location>
        <begin position="732"/>
        <end position="741"/>
    </location>
</feature>
<gene>
    <name evidence="5" type="ORF">N7G274_002785</name>
</gene>
<dbReference type="PANTHER" id="PTHR13213">
    <property type="entry name" value="MYB-BINDING PROTEIN 1A FAMILY MEMBER"/>
    <property type="match status" value="1"/>
</dbReference>
<comment type="subcellular location">
    <subcellularLocation>
        <location evidence="1">Nucleus</location>
    </subcellularLocation>
</comment>
<feature type="region of interest" description="Disordered" evidence="4">
    <location>
        <begin position="730"/>
        <end position="764"/>
    </location>
</feature>
<dbReference type="Proteomes" id="UP001590950">
    <property type="component" value="Unassembled WGS sequence"/>
</dbReference>